<name>A0A9P0CYQ4_9CUCU</name>
<feature type="compositionally biased region" description="Basic and acidic residues" evidence="5">
    <location>
        <begin position="667"/>
        <end position="697"/>
    </location>
</feature>
<dbReference type="CDD" id="cd02576">
    <property type="entry name" value="PseudoU_synth_ScPUS7"/>
    <property type="match status" value="1"/>
</dbReference>
<dbReference type="PIRSF" id="PIRSF037016">
    <property type="entry name" value="Pseudouridin_synth_euk_prd"/>
    <property type="match status" value="1"/>
</dbReference>
<evidence type="ECO:0000256" key="1">
    <source>
        <dbReference type="ARBA" id="ARBA00007953"/>
    </source>
</evidence>
<evidence type="ECO:0000256" key="5">
    <source>
        <dbReference type="SAM" id="MobiDB-lite"/>
    </source>
</evidence>
<keyword evidence="8" id="KW-1185">Reference proteome</keyword>
<sequence>MRPKRGRNSGNRWKSHNNQRTPQNRGPREYRHSDQLTEKDVGITEYLSPLDGFSGIIKARYSDFQLNEIDLEGNIAKLTNMDIPKDFSLKMVKYNYNDIIESPNENIPQEMWESIKKLVDDSDAEPIILNAENIDKGARSQIHGCIKSHFGRKIILSTVDLDGKKVMKFEKFTKDIVVDTRSQWPADKGEYVYFIVYKEKMDTLEAVFKISSAIGIGSSQFHHAGNKDRRSITSQWFSVKKLDPWKLIVKTNKLPNIRIGNITFKDVPLRLGQLKGNKFRIALRNVTATDEIINEGLNYLKENHFINYYGLQRFGNDKEVPTYQVGLSLLQGKWKEAIDLILKPKLSDDPYSNQSDIVKAKKIYSETGIAKDAYEALNRNRGKSVEGKLLEGLKKNNQNDYVTALERVPRSMRLLYLHAFQSLIWNRMVSKRLQLFGRKPVVGDLVLINDIEGIPEQEDVETNESEEANSSKKDDTEIKPKMQVKCLCEEDLDKYSIFDIVLPLPGYDVIYPEHMKTYYKESVEEHGLNLEMTKQRVKTYTLSGSYRKIFGKVEDLTWKIVNYNDPTDNLILSDLQQLKGETKLQIDENGQYKALIMEFSLSSCSYATMVLREIMKIDTSSNLHSKLNNYQKVNKEEEEESISTTSSLLMDPAKFESFKNTIFNVGGEKRPACESEEPSKKQKLDDTTEDKTDETIM</sequence>
<feature type="compositionally biased region" description="Acidic residues" evidence="5">
    <location>
        <begin position="457"/>
        <end position="467"/>
    </location>
</feature>
<evidence type="ECO:0000256" key="2">
    <source>
        <dbReference type="ARBA" id="ARBA00022694"/>
    </source>
</evidence>
<evidence type="ECO:0000256" key="3">
    <source>
        <dbReference type="ARBA" id="ARBA00023235"/>
    </source>
</evidence>
<organism evidence="7 8">
    <name type="scientific">Psylliodes chrysocephalus</name>
    <dbReference type="NCBI Taxonomy" id="3402493"/>
    <lineage>
        <taxon>Eukaryota</taxon>
        <taxon>Metazoa</taxon>
        <taxon>Ecdysozoa</taxon>
        <taxon>Arthropoda</taxon>
        <taxon>Hexapoda</taxon>
        <taxon>Insecta</taxon>
        <taxon>Pterygota</taxon>
        <taxon>Neoptera</taxon>
        <taxon>Endopterygota</taxon>
        <taxon>Coleoptera</taxon>
        <taxon>Polyphaga</taxon>
        <taxon>Cucujiformia</taxon>
        <taxon>Chrysomeloidea</taxon>
        <taxon>Chrysomelidae</taxon>
        <taxon>Galerucinae</taxon>
        <taxon>Alticini</taxon>
        <taxon>Psylliodes</taxon>
    </lineage>
</organism>
<feature type="region of interest" description="Disordered" evidence="5">
    <location>
        <begin position="457"/>
        <end position="476"/>
    </location>
</feature>
<feature type="compositionally biased region" description="Basic and acidic residues" evidence="5">
    <location>
        <begin position="26"/>
        <end position="37"/>
    </location>
</feature>
<reference evidence="7" key="1">
    <citation type="submission" date="2022-01" db="EMBL/GenBank/DDBJ databases">
        <authorList>
            <person name="King R."/>
        </authorList>
    </citation>
    <scope>NUCLEOTIDE SEQUENCE</scope>
</reference>
<dbReference type="EMBL" id="OV651815">
    <property type="protein sequence ID" value="CAH1108908.1"/>
    <property type="molecule type" value="Genomic_DNA"/>
</dbReference>
<dbReference type="GO" id="GO:0005634">
    <property type="term" value="C:nucleus"/>
    <property type="evidence" value="ECO:0007669"/>
    <property type="project" value="TreeGrafter"/>
</dbReference>
<dbReference type="Pfam" id="PF01142">
    <property type="entry name" value="TruD"/>
    <property type="match status" value="1"/>
</dbReference>
<dbReference type="InterPro" id="IPR011760">
    <property type="entry name" value="PsdUridine_synth_TruD_insert"/>
</dbReference>
<dbReference type="SUPFAM" id="SSF55120">
    <property type="entry name" value="Pseudouridine synthase"/>
    <property type="match status" value="1"/>
</dbReference>
<dbReference type="Gene3D" id="3.30.2350.20">
    <property type="entry name" value="TruD, catalytic domain"/>
    <property type="match status" value="2"/>
</dbReference>
<comment type="catalytic activity">
    <reaction evidence="4">
        <text>a uridine in tRNA = a pseudouridine in tRNA</text>
        <dbReference type="Rhea" id="RHEA:54572"/>
        <dbReference type="Rhea" id="RHEA-COMP:13339"/>
        <dbReference type="Rhea" id="RHEA-COMP:13934"/>
        <dbReference type="ChEBI" id="CHEBI:65314"/>
        <dbReference type="ChEBI" id="CHEBI:65315"/>
    </reaction>
</comment>
<protein>
    <recommendedName>
        <fullName evidence="6">TRUD domain-containing protein</fullName>
    </recommendedName>
</protein>
<dbReference type="InterPro" id="IPR001656">
    <property type="entry name" value="PsdUridine_synth_TruD"/>
</dbReference>
<dbReference type="PROSITE" id="PS50984">
    <property type="entry name" value="TRUD"/>
    <property type="match status" value="1"/>
</dbReference>
<feature type="domain" description="TRUD" evidence="6">
    <location>
        <begin position="304"/>
        <end position="552"/>
    </location>
</feature>
<dbReference type="InterPro" id="IPR042214">
    <property type="entry name" value="TruD_catalytic"/>
</dbReference>
<dbReference type="Proteomes" id="UP001153636">
    <property type="component" value="Chromosome 3"/>
</dbReference>
<dbReference type="PANTHER" id="PTHR13326:SF31">
    <property type="entry name" value="PSEUDOURIDYLATE SYNTHASE 7 HOMOLOG"/>
    <property type="match status" value="1"/>
</dbReference>
<dbReference type="GO" id="GO:0001522">
    <property type="term" value="P:pseudouridine synthesis"/>
    <property type="evidence" value="ECO:0007669"/>
    <property type="project" value="InterPro"/>
</dbReference>
<keyword evidence="2" id="KW-0819">tRNA processing</keyword>
<comment type="similarity">
    <text evidence="1">Belongs to the pseudouridine synthase TruD family.</text>
</comment>
<feature type="region of interest" description="Disordered" evidence="5">
    <location>
        <begin position="666"/>
        <end position="697"/>
    </location>
</feature>
<dbReference type="AlphaFoldDB" id="A0A9P0CYQ4"/>
<dbReference type="InterPro" id="IPR020103">
    <property type="entry name" value="PsdUridine_synth_cat_dom_sf"/>
</dbReference>
<proteinExistence type="inferred from homology"/>
<dbReference type="PANTHER" id="PTHR13326">
    <property type="entry name" value="TRNA PSEUDOURIDINE SYNTHASE D"/>
    <property type="match status" value="1"/>
</dbReference>
<gene>
    <name evidence="7" type="ORF">PSYICH_LOCUS9561</name>
</gene>
<dbReference type="NCBIfam" id="TIGR00094">
    <property type="entry name" value="tRNA_TruD_broad"/>
    <property type="match status" value="1"/>
</dbReference>
<accession>A0A9P0CYQ4</accession>
<dbReference type="GO" id="GO:0009982">
    <property type="term" value="F:pseudouridine synthase activity"/>
    <property type="evidence" value="ECO:0007669"/>
    <property type="project" value="InterPro"/>
</dbReference>
<evidence type="ECO:0000313" key="7">
    <source>
        <dbReference type="EMBL" id="CAH1108908.1"/>
    </source>
</evidence>
<dbReference type="OrthoDB" id="447290at2759"/>
<evidence type="ECO:0000259" key="6">
    <source>
        <dbReference type="PROSITE" id="PS50984"/>
    </source>
</evidence>
<dbReference type="GO" id="GO:0003723">
    <property type="term" value="F:RNA binding"/>
    <property type="evidence" value="ECO:0007669"/>
    <property type="project" value="InterPro"/>
</dbReference>
<feature type="compositionally biased region" description="Basic residues" evidence="5">
    <location>
        <begin position="1"/>
        <end position="17"/>
    </location>
</feature>
<feature type="region of interest" description="Disordered" evidence="5">
    <location>
        <begin position="1"/>
        <end position="37"/>
    </location>
</feature>
<dbReference type="GO" id="GO:0008033">
    <property type="term" value="P:tRNA processing"/>
    <property type="evidence" value="ECO:0007669"/>
    <property type="project" value="UniProtKB-KW"/>
</dbReference>
<evidence type="ECO:0000256" key="4">
    <source>
        <dbReference type="ARBA" id="ARBA00036943"/>
    </source>
</evidence>
<evidence type="ECO:0000313" key="8">
    <source>
        <dbReference type="Proteomes" id="UP001153636"/>
    </source>
</evidence>
<keyword evidence="3" id="KW-0413">Isomerase</keyword>